<sequence>MYTNKQLFQASPGTFPVANRFSFDYVFGYETHWLAVAELSGRLPKPSVCNDAILSFLSPVAASLFPSYVLTVNIVSDPTELQSVLASAEGFKSVSATLTFPNGHKLGRQLQELKDNNVHHLKVEASTESKDSVMPNLPEFLREIVEASTDYGKASIAYIKEEGGRLCRYITSKYPLKIQLRMKKGEQPAEMRRRVMQAVRGLRDPDAEEHDNV</sequence>
<name>A0A6B2B3U4_PSESX</name>
<reference evidence="1" key="1">
    <citation type="journal article" date="2020" name="Phytopathology">
        <title>Zucchini vein clearing disease is caused by several lineages within Pseudomonas syringae species complex.</title>
        <authorList>
            <person name="Lacault C."/>
            <person name="Briand M."/>
            <person name="Jacques M.A."/>
            <person name="Darrasse A."/>
        </authorList>
    </citation>
    <scope>NUCLEOTIDE SEQUENCE</scope>
    <source>
        <strain evidence="1">P123</strain>
    </source>
</reference>
<evidence type="ECO:0000313" key="1">
    <source>
        <dbReference type="EMBL" id="NAO76750.1"/>
    </source>
</evidence>
<dbReference type="Pfam" id="PF15931">
    <property type="entry name" value="DUF4747"/>
    <property type="match status" value="1"/>
</dbReference>
<dbReference type="AlphaFoldDB" id="A0A6B2B3U4"/>
<comment type="caution">
    <text evidence="1">The sequence shown here is derived from an EMBL/GenBank/DDBJ whole genome shotgun (WGS) entry which is preliminary data.</text>
</comment>
<proteinExistence type="predicted"/>
<gene>
    <name evidence="1" type="ORF">PspP123CL_12405</name>
</gene>
<protein>
    <submittedName>
        <fullName evidence="1">DUF4747 family protein</fullName>
    </submittedName>
</protein>
<dbReference type="RefSeq" id="WP_080266349.1">
    <property type="nucleotide sequence ID" value="NZ_JAJISS010000009.1"/>
</dbReference>
<dbReference type="InterPro" id="IPR031832">
    <property type="entry name" value="DUF4747"/>
</dbReference>
<accession>A0A6B2B3U4</accession>
<dbReference type="EMBL" id="VLIF01000006">
    <property type="protein sequence ID" value="NAO76750.1"/>
    <property type="molecule type" value="Genomic_DNA"/>
</dbReference>
<organism evidence="1">
    <name type="scientific">Pseudomonas syringae</name>
    <dbReference type="NCBI Taxonomy" id="317"/>
    <lineage>
        <taxon>Bacteria</taxon>
        <taxon>Pseudomonadati</taxon>
        <taxon>Pseudomonadota</taxon>
        <taxon>Gammaproteobacteria</taxon>
        <taxon>Pseudomonadales</taxon>
        <taxon>Pseudomonadaceae</taxon>
        <taxon>Pseudomonas</taxon>
    </lineage>
</organism>